<name>A0A0J9SZD7_PLAV1</name>
<keyword evidence="2" id="KW-0472">Membrane</keyword>
<keyword evidence="2" id="KW-0812">Transmembrane</keyword>
<feature type="region of interest" description="Disordered" evidence="1">
    <location>
        <begin position="244"/>
        <end position="320"/>
    </location>
</feature>
<dbReference type="EMBL" id="KQ234766">
    <property type="protein sequence ID" value="KMZ88490.1"/>
    <property type="molecule type" value="Genomic_DNA"/>
</dbReference>
<evidence type="ECO:0000313" key="3">
    <source>
        <dbReference type="EMBL" id="KMZ88490.1"/>
    </source>
</evidence>
<keyword evidence="2" id="KW-1133">Transmembrane helix</keyword>
<reference evidence="3 4" key="1">
    <citation type="submission" date="2011-08" db="EMBL/GenBank/DDBJ databases">
        <title>The Genome Sequence of Plasmodium vivax Brazil I.</title>
        <authorList>
            <consortium name="The Broad Institute Genome Sequencing Platform"/>
            <consortium name="The Broad Institute Genome Sequencing Center for Infectious Disease"/>
            <person name="Neafsey D."/>
            <person name="Carlton J."/>
            <person name="Barnwell J."/>
            <person name="Collins W."/>
            <person name="Escalante A."/>
            <person name="Mullikin J."/>
            <person name="Saul A."/>
            <person name="Guigo R."/>
            <person name="Camara F."/>
            <person name="Young S.K."/>
            <person name="Zeng Q."/>
            <person name="Gargeya S."/>
            <person name="Fitzgerald M."/>
            <person name="Haas B."/>
            <person name="Abouelleil A."/>
            <person name="Alvarado L."/>
            <person name="Arachchi H.M."/>
            <person name="Berlin A."/>
            <person name="Brown A."/>
            <person name="Chapman S.B."/>
            <person name="Chen Z."/>
            <person name="Dunbar C."/>
            <person name="Freedman E."/>
            <person name="Gearin G."/>
            <person name="Gellesch M."/>
            <person name="Goldberg J."/>
            <person name="Griggs A."/>
            <person name="Gujja S."/>
            <person name="Heiman D."/>
            <person name="Howarth C."/>
            <person name="Larson L."/>
            <person name="Lui A."/>
            <person name="MacDonald P.J.P."/>
            <person name="Montmayeur A."/>
            <person name="Murphy C."/>
            <person name="Neiman D."/>
            <person name="Pearson M."/>
            <person name="Priest M."/>
            <person name="Roberts A."/>
            <person name="Saif S."/>
            <person name="Shea T."/>
            <person name="Shenoy N."/>
            <person name="Sisk P."/>
            <person name="Stolte C."/>
            <person name="Sykes S."/>
            <person name="Wortman J."/>
            <person name="Nusbaum C."/>
            <person name="Birren B."/>
        </authorList>
    </citation>
    <scope>NUCLEOTIDE SEQUENCE [LARGE SCALE GENOMIC DNA]</scope>
    <source>
        <strain evidence="3 4">Brazil I</strain>
    </source>
</reference>
<protein>
    <recommendedName>
        <fullName evidence="5">VIR protein</fullName>
    </recommendedName>
</protein>
<accession>A0A0J9SZD7</accession>
<feature type="compositionally biased region" description="Low complexity" evidence="1">
    <location>
        <begin position="305"/>
        <end position="316"/>
    </location>
</feature>
<feature type="region of interest" description="Disordered" evidence="1">
    <location>
        <begin position="453"/>
        <end position="478"/>
    </location>
</feature>
<dbReference type="OrthoDB" id="388740at2759"/>
<dbReference type="Proteomes" id="UP000053327">
    <property type="component" value="Unassembled WGS sequence"/>
</dbReference>
<feature type="transmembrane region" description="Helical" evidence="2">
    <location>
        <begin position="397"/>
        <end position="417"/>
    </location>
</feature>
<dbReference type="AlphaFoldDB" id="A0A0J9SZD7"/>
<evidence type="ECO:0000256" key="2">
    <source>
        <dbReference type="SAM" id="Phobius"/>
    </source>
</evidence>
<dbReference type="InterPro" id="IPR008780">
    <property type="entry name" value="Plasmodium_Vir"/>
</dbReference>
<proteinExistence type="predicted"/>
<evidence type="ECO:0000313" key="4">
    <source>
        <dbReference type="Proteomes" id="UP000053327"/>
    </source>
</evidence>
<evidence type="ECO:0008006" key="5">
    <source>
        <dbReference type="Google" id="ProtNLM"/>
    </source>
</evidence>
<feature type="compositionally biased region" description="Low complexity" evidence="1">
    <location>
        <begin position="244"/>
        <end position="253"/>
    </location>
</feature>
<dbReference type="Pfam" id="PF05795">
    <property type="entry name" value="Plasmodium_Vir"/>
    <property type="match status" value="1"/>
</dbReference>
<organism evidence="3 4">
    <name type="scientific">Plasmodium vivax (strain Brazil I)</name>
    <dbReference type="NCBI Taxonomy" id="1033975"/>
    <lineage>
        <taxon>Eukaryota</taxon>
        <taxon>Sar</taxon>
        <taxon>Alveolata</taxon>
        <taxon>Apicomplexa</taxon>
        <taxon>Aconoidasida</taxon>
        <taxon>Haemosporida</taxon>
        <taxon>Plasmodiidae</taxon>
        <taxon>Plasmodium</taxon>
        <taxon>Plasmodium (Plasmodium)</taxon>
    </lineage>
</organism>
<gene>
    <name evidence="3" type="ORF">PVBG_05448</name>
</gene>
<evidence type="ECO:0000256" key="1">
    <source>
        <dbReference type="SAM" id="MobiDB-lite"/>
    </source>
</evidence>
<sequence length="478" mass="53633">MTKKSEVPTNKILEDSLKPLELDKIYKDFFSKDVSSIYDKKCDEFNTLVKDKEAVKKVCTKLVRFVKKISELEKAEESAKYCKYLPHWLYDEIGAIHLDHSTNFFKIPYAQKLIDIGNTVNKEIKKKSCTLKPEYIVSLDELIKRKYMFIYYNKQSDIKNIINSQSKYDCDKYFTYLTNIKLLYDKLKNDKCKTGFWYSPLESDYFSCKGTSDPKDLLSKVQECKHNKPASSGFTLFGFLSGGSPSRTSGTGSAAVTKETTRATGPEAKIAGSAKNPSSDVLPKDKGAKGGTEATVAEDRSKGLTSSTSHVTVGGSPRPAAESTVRNIAVAGAGLSSQVANLQPTVTMSSPVGGSAAQNALAAVPTTLQIRDNTEHGTIADSSSTLESVSDKFDSNFYRNIIMAAAILGTIFFLFYYNMSSGLKSRFPKRKRKKKIFEHNYYEEYEKELAKYESDNESLDSQSDRYYLNYQPERDYDY</sequence>